<feature type="transmembrane region" description="Helical" evidence="11">
    <location>
        <begin position="201"/>
        <end position="226"/>
    </location>
</feature>
<dbReference type="GO" id="GO:0000750">
    <property type="term" value="P:pheromone-dependent signal transduction involved in conjugation with cellular fusion"/>
    <property type="evidence" value="ECO:0007669"/>
    <property type="project" value="TreeGrafter"/>
</dbReference>
<dbReference type="Proteomes" id="UP001222325">
    <property type="component" value="Unassembled WGS sequence"/>
</dbReference>
<keyword evidence="7 11" id="KW-0472">Membrane</keyword>
<dbReference type="PRINTS" id="PR00899">
    <property type="entry name" value="GPCRSTE3"/>
</dbReference>
<keyword evidence="13" id="KW-1185">Reference proteome</keyword>
<dbReference type="PANTHER" id="PTHR28097">
    <property type="entry name" value="PHEROMONE A FACTOR RECEPTOR"/>
    <property type="match status" value="1"/>
</dbReference>
<name>A0AAD6XQI8_9AGAR</name>
<dbReference type="Pfam" id="PF02076">
    <property type="entry name" value="STE3"/>
    <property type="match status" value="1"/>
</dbReference>
<feature type="transmembrane region" description="Helical" evidence="11">
    <location>
        <begin position="149"/>
        <end position="180"/>
    </location>
</feature>
<keyword evidence="9" id="KW-0807">Transducer</keyword>
<evidence type="ECO:0000256" key="4">
    <source>
        <dbReference type="ARBA" id="ARBA00022692"/>
    </source>
</evidence>
<dbReference type="PANTHER" id="PTHR28097:SF1">
    <property type="entry name" value="PHEROMONE A FACTOR RECEPTOR"/>
    <property type="match status" value="1"/>
</dbReference>
<evidence type="ECO:0000256" key="8">
    <source>
        <dbReference type="ARBA" id="ARBA00023170"/>
    </source>
</evidence>
<dbReference type="GO" id="GO:0005886">
    <property type="term" value="C:plasma membrane"/>
    <property type="evidence" value="ECO:0007669"/>
    <property type="project" value="TreeGrafter"/>
</dbReference>
<evidence type="ECO:0000256" key="3">
    <source>
        <dbReference type="ARBA" id="ARBA00022507"/>
    </source>
</evidence>
<evidence type="ECO:0000256" key="6">
    <source>
        <dbReference type="ARBA" id="ARBA00023040"/>
    </source>
</evidence>
<evidence type="ECO:0000256" key="2">
    <source>
        <dbReference type="ARBA" id="ARBA00011085"/>
    </source>
</evidence>
<feature type="transmembrane region" description="Helical" evidence="11">
    <location>
        <begin position="34"/>
        <end position="52"/>
    </location>
</feature>
<feature type="transmembrane region" description="Helical" evidence="11">
    <location>
        <begin position="110"/>
        <end position="129"/>
    </location>
</feature>
<dbReference type="InterPro" id="IPR001546">
    <property type="entry name" value="GPCR_Pheromne_A_rcpt"/>
</dbReference>
<dbReference type="GO" id="GO:0004933">
    <property type="term" value="F:mating-type a-factor pheromone receptor activity"/>
    <property type="evidence" value="ECO:0007669"/>
    <property type="project" value="InterPro"/>
</dbReference>
<keyword evidence="8" id="KW-0675">Receptor</keyword>
<feature type="transmembrane region" description="Helical" evidence="11">
    <location>
        <begin position="263"/>
        <end position="284"/>
    </location>
</feature>
<comment type="similarity">
    <text evidence="2">Belongs to the G-protein coupled receptor 4 family.</text>
</comment>
<dbReference type="EMBL" id="JARJCN010000034">
    <property type="protein sequence ID" value="KAJ7085505.1"/>
    <property type="molecule type" value="Genomic_DNA"/>
</dbReference>
<organism evidence="12 13">
    <name type="scientific">Mycena belliarum</name>
    <dbReference type="NCBI Taxonomy" id="1033014"/>
    <lineage>
        <taxon>Eukaryota</taxon>
        <taxon>Fungi</taxon>
        <taxon>Dikarya</taxon>
        <taxon>Basidiomycota</taxon>
        <taxon>Agaricomycotina</taxon>
        <taxon>Agaricomycetes</taxon>
        <taxon>Agaricomycetidae</taxon>
        <taxon>Agaricales</taxon>
        <taxon>Marasmiineae</taxon>
        <taxon>Mycenaceae</taxon>
        <taxon>Mycena</taxon>
    </lineage>
</organism>
<evidence type="ECO:0000256" key="7">
    <source>
        <dbReference type="ARBA" id="ARBA00023136"/>
    </source>
</evidence>
<evidence type="ECO:0000256" key="9">
    <source>
        <dbReference type="ARBA" id="ARBA00023224"/>
    </source>
</evidence>
<keyword evidence="3" id="KW-0589">Pheromone response</keyword>
<comment type="subcellular location">
    <subcellularLocation>
        <location evidence="1">Membrane</location>
        <topology evidence="1">Multi-pass membrane protein</topology>
    </subcellularLocation>
</comment>
<evidence type="ECO:0000313" key="13">
    <source>
        <dbReference type="Proteomes" id="UP001222325"/>
    </source>
</evidence>
<keyword evidence="5 11" id="KW-1133">Transmembrane helix</keyword>
<dbReference type="PRINTS" id="PR00900">
    <property type="entry name" value="PHEROMONEAR"/>
</dbReference>
<sequence>MHYELPIGAFAAALLVLVPLPWHWRARNVPTLSIIAWLFFSNIMLAVNAIIWADNINITAQVWCDIATKFQIGATMALPACCLCLCIHLERIASVRQVRTTVEQKRRRMLFDLAMCWGVPIISMVLHYVVQGHRFDIVEDFGCRPATYISIAAIFLVWVPQLVVVALTLAFAGAALYHFFRRRLTFARHLQDTQSALTPGRYFRLMAMALSQMIWATFLTITNMVLTVGGGLRPWTSWADVHSNFGRIAVFPTVFIPETQWRWTYFIFWTVPLTALMFFAFFAFGQDAVKEYRAVFGAVRRIAHLPEKEKAAPAHTLPSFTRLPAPKRMSGRGASSDFGTHTDKTLHSKPQGDFPLTPRSTSSFGTSVPEYDARDYGDVHSLHKPASLSDALPPRTHDAHDMA</sequence>
<gene>
    <name evidence="12" type="ORF">B0H15DRAFT_783077</name>
</gene>
<evidence type="ECO:0000256" key="5">
    <source>
        <dbReference type="ARBA" id="ARBA00022989"/>
    </source>
</evidence>
<protein>
    <submittedName>
        <fullName evidence="12">Fungal pheromone GPCR, STE3-type</fullName>
    </submittedName>
</protein>
<dbReference type="CDD" id="cd14966">
    <property type="entry name" value="7tmD_STE3"/>
    <property type="match status" value="1"/>
</dbReference>
<feature type="region of interest" description="Disordered" evidence="10">
    <location>
        <begin position="316"/>
        <end position="367"/>
    </location>
</feature>
<feature type="transmembrane region" description="Helical" evidence="11">
    <location>
        <begin position="72"/>
        <end position="89"/>
    </location>
</feature>
<comment type="caution">
    <text evidence="12">The sequence shown here is derived from an EMBL/GenBank/DDBJ whole genome shotgun (WGS) entry which is preliminary data.</text>
</comment>
<keyword evidence="6" id="KW-0297">G-protein coupled receptor</keyword>
<dbReference type="Gene3D" id="1.20.1070.10">
    <property type="entry name" value="Rhodopsin 7-helix transmembrane proteins"/>
    <property type="match status" value="1"/>
</dbReference>
<keyword evidence="4 11" id="KW-0812">Transmembrane</keyword>
<evidence type="ECO:0000313" key="12">
    <source>
        <dbReference type="EMBL" id="KAJ7085505.1"/>
    </source>
</evidence>
<feature type="transmembrane region" description="Helical" evidence="11">
    <location>
        <begin position="6"/>
        <end position="22"/>
    </location>
</feature>
<evidence type="ECO:0000256" key="11">
    <source>
        <dbReference type="SAM" id="Phobius"/>
    </source>
</evidence>
<dbReference type="InterPro" id="IPR001499">
    <property type="entry name" value="GPCR_STE3"/>
</dbReference>
<evidence type="ECO:0000256" key="10">
    <source>
        <dbReference type="SAM" id="MobiDB-lite"/>
    </source>
</evidence>
<feature type="region of interest" description="Disordered" evidence="10">
    <location>
        <begin position="384"/>
        <end position="403"/>
    </location>
</feature>
<accession>A0AAD6XQI8</accession>
<reference evidence="12" key="1">
    <citation type="submission" date="2023-03" db="EMBL/GenBank/DDBJ databases">
        <title>Massive genome expansion in bonnet fungi (Mycena s.s.) driven by repeated elements and novel gene families across ecological guilds.</title>
        <authorList>
            <consortium name="Lawrence Berkeley National Laboratory"/>
            <person name="Harder C.B."/>
            <person name="Miyauchi S."/>
            <person name="Viragh M."/>
            <person name="Kuo A."/>
            <person name="Thoen E."/>
            <person name="Andreopoulos B."/>
            <person name="Lu D."/>
            <person name="Skrede I."/>
            <person name="Drula E."/>
            <person name="Henrissat B."/>
            <person name="Morin E."/>
            <person name="Kohler A."/>
            <person name="Barry K."/>
            <person name="LaButti K."/>
            <person name="Morin E."/>
            <person name="Salamov A."/>
            <person name="Lipzen A."/>
            <person name="Mereny Z."/>
            <person name="Hegedus B."/>
            <person name="Baldrian P."/>
            <person name="Stursova M."/>
            <person name="Weitz H."/>
            <person name="Taylor A."/>
            <person name="Grigoriev I.V."/>
            <person name="Nagy L.G."/>
            <person name="Martin F."/>
            <person name="Kauserud H."/>
        </authorList>
    </citation>
    <scope>NUCLEOTIDE SEQUENCE</scope>
    <source>
        <strain evidence="12">CBHHK173m</strain>
    </source>
</reference>
<dbReference type="AlphaFoldDB" id="A0AAD6XQI8"/>
<evidence type="ECO:0000256" key="1">
    <source>
        <dbReference type="ARBA" id="ARBA00004141"/>
    </source>
</evidence>
<proteinExistence type="inferred from homology"/>